<keyword evidence="3" id="KW-1185">Reference proteome</keyword>
<name>A0A947GLD7_9CYAN</name>
<comment type="caution">
    <text evidence="2">The sequence shown here is derived from an EMBL/GenBank/DDBJ whole genome shotgun (WGS) entry which is preliminary data.</text>
</comment>
<protein>
    <submittedName>
        <fullName evidence="2">Uncharacterized protein</fullName>
    </submittedName>
</protein>
<proteinExistence type="predicted"/>
<keyword evidence="1" id="KW-1133">Transmembrane helix</keyword>
<reference evidence="2" key="2">
    <citation type="journal article" date="2021" name="Mar. Drugs">
        <title>Genome Reduction and Secondary Metabolism of the Marine Sponge-Associated Cyanobacterium Leptothoe.</title>
        <authorList>
            <person name="Konstantinou D."/>
            <person name="Popin R.V."/>
            <person name="Fewer D.P."/>
            <person name="Sivonen K."/>
            <person name="Gkelis S."/>
        </authorList>
    </citation>
    <scope>NUCLEOTIDE SEQUENCE</scope>
    <source>
        <strain evidence="2">TAU-MAC 1115</strain>
    </source>
</reference>
<evidence type="ECO:0000313" key="2">
    <source>
        <dbReference type="EMBL" id="MBT9317142.1"/>
    </source>
</evidence>
<dbReference type="Proteomes" id="UP000717364">
    <property type="component" value="Unassembled WGS sequence"/>
</dbReference>
<reference evidence="2" key="1">
    <citation type="submission" date="2020-11" db="EMBL/GenBank/DDBJ databases">
        <authorList>
            <person name="Konstantinou D."/>
            <person name="Gkelis S."/>
            <person name="Popin R."/>
            <person name="Fewer D."/>
            <person name="Sivonen K."/>
        </authorList>
    </citation>
    <scope>NUCLEOTIDE SEQUENCE</scope>
    <source>
        <strain evidence="2">TAU-MAC 1115</strain>
    </source>
</reference>
<dbReference type="EMBL" id="JADOES010000039">
    <property type="protein sequence ID" value="MBT9317142.1"/>
    <property type="molecule type" value="Genomic_DNA"/>
</dbReference>
<dbReference type="RefSeq" id="WP_215610210.1">
    <property type="nucleotide sequence ID" value="NZ_JADOES010000039.1"/>
</dbReference>
<keyword evidence="1" id="KW-0812">Transmembrane</keyword>
<sequence length="204" mass="22700">MNNVQHDALLEQALDLRAARTLCRDGWSCEQINAVLKNASITHQEFATIQTQSRDLDKLQQVFGPPIESLYTDHTEPDQSEIDFLNRGPDAAAEVLREKGWNGYEIGLVIQDSMFLDLDEPQLAPPHATYGSAAPTVSAAFPTQDRNGYALGHPEGRFASIPVIPLTDERPYPQRKSSRRSLTRDAFTLSFMAAFALVLVFTLL</sequence>
<gene>
    <name evidence="2" type="ORF">IXB50_17095</name>
</gene>
<feature type="transmembrane region" description="Helical" evidence="1">
    <location>
        <begin position="186"/>
        <end position="203"/>
    </location>
</feature>
<organism evidence="2 3">
    <name type="scientific">Leptothoe spongobia TAU-MAC 1115</name>
    <dbReference type="NCBI Taxonomy" id="1967444"/>
    <lineage>
        <taxon>Bacteria</taxon>
        <taxon>Bacillati</taxon>
        <taxon>Cyanobacteriota</taxon>
        <taxon>Cyanophyceae</taxon>
        <taxon>Nodosilineales</taxon>
        <taxon>Cymatolegaceae</taxon>
        <taxon>Leptothoe</taxon>
        <taxon>Leptothoe spongobia</taxon>
    </lineage>
</organism>
<dbReference type="AlphaFoldDB" id="A0A947GLD7"/>
<evidence type="ECO:0000313" key="3">
    <source>
        <dbReference type="Proteomes" id="UP000717364"/>
    </source>
</evidence>
<keyword evidence="1" id="KW-0472">Membrane</keyword>
<accession>A0A947GLD7</accession>
<evidence type="ECO:0000256" key="1">
    <source>
        <dbReference type="SAM" id="Phobius"/>
    </source>
</evidence>